<dbReference type="GO" id="GO:0046872">
    <property type="term" value="F:metal ion binding"/>
    <property type="evidence" value="ECO:0007669"/>
    <property type="project" value="UniProtKB-KW"/>
</dbReference>
<dbReference type="NCBIfam" id="NF006875">
    <property type="entry name" value="PRK09372.1"/>
    <property type="match status" value="1"/>
</dbReference>
<organism evidence="11 12">
    <name type="scientific">Neisseria canis</name>
    <dbReference type="NCBI Taxonomy" id="493"/>
    <lineage>
        <taxon>Bacteria</taxon>
        <taxon>Pseudomonadati</taxon>
        <taxon>Pseudomonadota</taxon>
        <taxon>Betaproteobacteria</taxon>
        <taxon>Neisseriales</taxon>
        <taxon>Neisseriaceae</taxon>
        <taxon>Neisseria</taxon>
    </lineage>
</organism>
<dbReference type="PANTHER" id="PTHR33254">
    <property type="entry name" value="4-HYDROXY-4-METHYL-2-OXOGLUTARATE ALDOLASE 3-RELATED"/>
    <property type="match status" value="1"/>
</dbReference>
<evidence type="ECO:0000313" key="11">
    <source>
        <dbReference type="EMBL" id="VEF03538.1"/>
    </source>
</evidence>
<keyword evidence="12" id="KW-1185">Reference proteome</keyword>
<dbReference type="STRING" id="493.BWD07_04970"/>
<evidence type="ECO:0000313" key="12">
    <source>
        <dbReference type="Proteomes" id="UP000279284"/>
    </source>
</evidence>
<dbReference type="GO" id="GO:0008948">
    <property type="term" value="F:oxaloacetate decarboxylase activity"/>
    <property type="evidence" value="ECO:0007669"/>
    <property type="project" value="UniProtKB-EC"/>
</dbReference>
<evidence type="ECO:0000256" key="8">
    <source>
        <dbReference type="ARBA" id="ARBA00047973"/>
    </source>
</evidence>
<dbReference type="PANTHER" id="PTHR33254:SF4">
    <property type="entry name" value="4-HYDROXY-4-METHYL-2-OXOGLUTARATE ALDOLASE 3-RELATED"/>
    <property type="match status" value="1"/>
</dbReference>
<comment type="function">
    <text evidence="7 10">Catalyzes the aldol cleavage of 4-hydroxy-4-methyl-2-oxoglutarate (HMG) into 2 molecules of pyruvate. Also contains a secondary oxaloacetate (OAA) decarboxylase activity due to the common pyruvate enolate transition state formed following C-C bond cleavage in the retro-aldol and decarboxylation reactions.</text>
</comment>
<dbReference type="GO" id="GO:0008428">
    <property type="term" value="F:ribonuclease inhibitor activity"/>
    <property type="evidence" value="ECO:0007669"/>
    <property type="project" value="InterPro"/>
</dbReference>
<dbReference type="KEGG" id="nci:NCTC10296_02369"/>
<evidence type="ECO:0000256" key="5">
    <source>
        <dbReference type="ARBA" id="ARBA00022723"/>
    </source>
</evidence>
<dbReference type="GO" id="GO:0047443">
    <property type="term" value="F:4-hydroxy-4-methyl-2-oxoglutarate aldolase activity"/>
    <property type="evidence" value="ECO:0007669"/>
    <property type="project" value="UniProtKB-EC"/>
</dbReference>
<gene>
    <name evidence="11" type="ORF">NCTC10296_02369</name>
</gene>
<comment type="catalytic activity">
    <reaction evidence="8 10">
        <text>oxaloacetate + H(+) = pyruvate + CO2</text>
        <dbReference type="Rhea" id="RHEA:15641"/>
        <dbReference type="ChEBI" id="CHEBI:15361"/>
        <dbReference type="ChEBI" id="CHEBI:15378"/>
        <dbReference type="ChEBI" id="CHEBI:16452"/>
        <dbReference type="ChEBI" id="CHEBI:16526"/>
        <dbReference type="EC" id="4.1.1.112"/>
    </reaction>
</comment>
<protein>
    <recommendedName>
        <fullName evidence="10">4-hydroxy-4-methyl-2-oxoglutarate aldolase</fullName>
        <shortName evidence="10">HMG aldolase</shortName>
        <ecNumber evidence="10">4.1.1.112</ecNumber>
        <ecNumber evidence="10">4.1.3.17</ecNumber>
    </recommendedName>
    <alternativeName>
        <fullName evidence="10">Oxaloacetate decarboxylase</fullName>
    </alternativeName>
</protein>
<dbReference type="OrthoDB" id="943692at2"/>
<comment type="similarity">
    <text evidence="3 10">Belongs to the class II aldolase/RraA-like family.</text>
</comment>
<comment type="catalytic activity">
    <reaction evidence="1 10">
        <text>4-hydroxy-4-methyl-2-oxoglutarate = 2 pyruvate</text>
        <dbReference type="Rhea" id="RHEA:22748"/>
        <dbReference type="ChEBI" id="CHEBI:15361"/>
        <dbReference type="ChEBI" id="CHEBI:58276"/>
        <dbReference type="EC" id="4.1.3.17"/>
    </reaction>
</comment>
<evidence type="ECO:0000256" key="6">
    <source>
        <dbReference type="ARBA" id="ARBA00023239"/>
    </source>
</evidence>
<evidence type="ECO:0000256" key="4">
    <source>
        <dbReference type="ARBA" id="ARBA00011233"/>
    </source>
</evidence>
<dbReference type="Gene3D" id="3.50.30.40">
    <property type="entry name" value="Ribonuclease E inhibitor RraA/RraA-like"/>
    <property type="match status" value="1"/>
</dbReference>
<evidence type="ECO:0000256" key="3">
    <source>
        <dbReference type="ARBA" id="ARBA00008621"/>
    </source>
</evidence>
<dbReference type="GO" id="GO:0051252">
    <property type="term" value="P:regulation of RNA metabolic process"/>
    <property type="evidence" value="ECO:0007669"/>
    <property type="project" value="InterPro"/>
</dbReference>
<dbReference type="Pfam" id="PF03737">
    <property type="entry name" value="RraA-like"/>
    <property type="match status" value="1"/>
</dbReference>
<feature type="binding site" evidence="9">
    <location>
        <position position="99"/>
    </location>
    <ligand>
        <name>Mg(2+)</name>
        <dbReference type="ChEBI" id="CHEBI:18420"/>
    </ligand>
</feature>
<feature type="binding site" evidence="9">
    <location>
        <position position="98"/>
    </location>
    <ligand>
        <name>substrate</name>
    </ligand>
</feature>
<dbReference type="InterPro" id="IPR010203">
    <property type="entry name" value="RraA"/>
</dbReference>
<keyword evidence="5 9" id="KW-0479">Metal-binding</keyword>
<comment type="cofactor">
    <cofactor evidence="2 10">
        <name>a divalent metal cation</name>
        <dbReference type="ChEBI" id="CHEBI:60240"/>
    </cofactor>
</comment>
<comment type="subunit">
    <text evidence="4 10">Homotrimer.</text>
</comment>
<evidence type="ECO:0000256" key="9">
    <source>
        <dbReference type="PIRSR" id="PIRSR605493-1"/>
    </source>
</evidence>
<name>A0A448DBB8_9NEIS</name>
<keyword evidence="6 10" id="KW-0456">Lyase</keyword>
<evidence type="ECO:0000256" key="10">
    <source>
        <dbReference type="RuleBase" id="RU004338"/>
    </source>
</evidence>
<proteinExistence type="inferred from homology"/>
<dbReference type="NCBIfam" id="TIGR01935">
    <property type="entry name" value="NOT-MenG"/>
    <property type="match status" value="1"/>
</dbReference>
<evidence type="ECO:0000256" key="1">
    <source>
        <dbReference type="ARBA" id="ARBA00001342"/>
    </source>
</evidence>
<evidence type="ECO:0000256" key="2">
    <source>
        <dbReference type="ARBA" id="ARBA00001968"/>
    </source>
</evidence>
<dbReference type="Proteomes" id="UP000279284">
    <property type="component" value="Chromosome"/>
</dbReference>
<dbReference type="CDD" id="cd16841">
    <property type="entry name" value="RraA_family"/>
    <property type="match status" value="1"/>
</dbReference>
<dbReference type="RefSeq" id="WP_085416275.1">
    <property type="nucleotide sequence ID" value="NZ_CAUJPY010000042.1"/>
</dbReference>
<dbReference type="InterPro" id="IPR036704">
    <property type="entry name" value="RraA/RraA-like_sf"/>
</dbReference>
<dbReference type="SUPFAM" id="SSF89562">
    <property type="entry name" value="RraA-like"/>
    <property type="match status" value="1"/>
</dbReference>
<comment type="cofactor">
    <cofactor evidence="9">
        <name>Mg(2+)</name>
        <dbReference type="ChEBI" id="CHEBI:18420"/>
    </cofactor>
</comment>
<dbReference type="EC" id="4.1.1.112" evidence="10"/>
<reference evidence="11 12" key="1">
    <citation type="submission" date="2018-12" db="EMBL/GenBank/DDBJ databases">
        <authorList>
            <consortium name="Pathogen Informatics"/>
        </authorList>
    </citation>
    <scope>NUCLEOTIDE SEQUENCE [LARGE SCALE GENOMIC DNA]</scope>
    <source>
        <strain evidence="11 12">NCTC10296</strain>
    </source>
</reference>
<dbReference type="EMBL" id="LR134313">
    <property type="protein sequence ID" value="VEF03538.1"/>
    <property type="molecule type" value="Genomic_DNA"/>
</dbReference>
<dbReference type="EC" id="4.1.3.17" evidence="10"/>
<sequence>MNQEFSTADLIDIAPDTPSCETQFRHFGRRTRFCGRVRTVKCDRDNGLIKQLMNTTSDGEVLVIDGGGSLASALMGDLIAGAGAANGWAGAVIYGVIRDSDAIGMMDFGVKALGTNPRKSAKDCAGEVDIPVSFGNVTFRPGDYVYCDEDGILVSDKPIERA</sequence>
<feature type="binding site" evidence="9">
    <location>
        <begin position="76"/>
        <end position="79"/>
    </location>
    <ligand>
        <name>substrate</name>
    </ligand>
</feature>
<evidence type="ECO:0000256" key="7">
    <source>
        <dbReference type="ARBA" id="ARBA00025046"/>
    </source>
</evidence>
<dbReference type="InterPro" id="IPR005493">
    <property type="entry name" value="RraA/RraA-like"/>
</dbReference>
<dbReference type="AlphaFoldDB" id="A0A448DBB8"/>
<keyword evidence="9" id="KW-0460">Magnesium</keyword>
<accession>A0A448DBB8</accession>